<feature type="transmembrane region" description="Helical" evidence="2">
    <location>
        <begin position="128"/>
        <end position="150"/>
    </location>
</feature>
<evidence type="ECO:0000256" key="2">
    <source>
        <dbReference type="SAM" id="Phobius"/>
    </source>
</evidence>
<comment type="caution">
    <text evidence="3">The sequence shown here is derived from an EMBL/GenBank/DDBJ whole genome shotgun (WGS) entry which is preliminary data.</text>
</comment>
<dbReference type="Proteomes" id="UP001201812">
    <property type="component" value="Unassembled WGS sequence"/>
</dbReference>
<protein>
    <submittedName>
        <fullName evidence="3">Uncharacterized protein</fullName>
    </submittedName>
</protein>
<keyword evidence="2" id="KW-1133">Transmembrane helix</keyword>
<evidence type="ECO:0000313" key="3">
    <source>
        <dbReference type="EMBL" id="KAI1717957.1"/>
    </source>
</evidence>
<name>A0AAD4N4I3_9BILA</name>
<keyword evidence="2" id="KW-0472">Membrane</keyword>
<keyword evidence="2" id="KW-0812">Transmembrane</keyword>
<proteinExistence type="predicted"/>
<feature type="compositionally biased region" description="Basic and acidic residues" evidence="1">
    <location>
        <begin position="1"/>
        <end position="11"/>
    </location>
</feature>
<feature type="region of interest" description="Disordered" evidence="1">
    <location>
        <begin position="1"/>
        <end position="34"/>
    </location>
</feature>
<dbReference type="AlphaFoldDB" id="A0AAD4N4I3"/>
<dbReference type="EMBL" id="JAKKPZ010000008">
    <property type="protein sequence ID" value="KAI1717957.1"/>
    <property type="molecule type" value="Genomic_DNA"/>
</dbReference>
<gene>
    <name evidence="3" type="ORF">DdX_06366</name>
</gene>
<sequence>MKKCPALEKRNKTVQASLSEDLNHQRRHHSQYESERNDITAFDAAVIKNPKSASTDNEGLLSFDYGIGLSQEITGKKTELAISAVGGRSGEQVIETGNINEELPNAIAMGDDFLGVWKFIKENKEQSLLYFFLSISVGIILLLIACIAYQCRARSKEKQAMLSSRHKCQTVSMCGSTTRLPPDNKSGAELSSLIGSSNHTSPLYLDSDDSPTIGLGFVANPPIGEYAGVIGIPYSNCGTHSTGTIRQPIYSAGEASSGSSGHSQSSLYNSRSIRSAHIRSNTNMMQQSGQASPWQGHYTRFSQVTPPRIPFHYCS</sequence>
<evidence type="ECO:0000313" key="4">
    <source>
        <dbReference type="Proteomes" id="UP001201812"/>
    </source>
</evidence>
<organism evidence="3 4">
    <name type="scientific">Ditylenchus destructor</name>
    <dbReference type="NCBI Taxonomy" id="166010"/>
    <lineage>
        <taxon>Eukaryota</taxon>
        <taxon>Metazoa</taxon>
        <taxon>Ecdysozoa</taxon>
        <taxon>Nematoda</taxon>
        <taxon>Chromadorea</taxon>
        <taxon>Rhabditida</taxon>
        <taxon>Tylenchina</taxon>
        <taxon>Tylenchomorpha</taxon>
        <taxon>Sphaerularioidea</taxon>
        <taxon>Anguinidae</taxon>
        <taxon>Anguininae</taxon>
        <taxon>Ditylenchus</taxon>
    </lineage>
</organism>
<evidence type="ECO:0000256" key="1">
    <source>
        <dbReference type="SAM" id="MobiDB-lite"/>
    </source>
</evidence>
<accession>A0AAD4N4I3</accession>
<keyword evidence="4" id="KW-1185">Reference proteome</keyword>
<reference evidence="3" key="1">
    <citation type="submission" date="2022-01" db="EMBL/GenBank/DDBJ databases">
        <title>Genome Sequence Resource for Two Populations of Ditylenchus destructor, the Migratory Endoparasitic Phytonematode.</title>
        <authorList>
            <person name="Zhang H."/>
            <person name="Lin R."/>
            <person name="Xie B."/>
        </authorList>
    </citation>
    <scope>NUCLEOTIDE SEQUENCE</scope>
    <source>
        <strain evidence="3">BazhouSP</strain>
    </source>
</reference>